<protein>
    <recommendedName>
        <fullName evidence="1">Amine oxidase</fullName>
        <ecNumber evidence="1">1.4.3.-</ecNumber>
    </recommendedName>
</protein>
<comment type="caution">
    <text evidence="4">The sequence shown here is derived from an EMBL/GenBank/DDBJ whole genome shotgun (WGS) entry which is preliminary data.</text>
</comment>
<organism evidence="4 5">
    <name type="scientific">Streptodolium elevatio</name>
    <dbReference type="NCBI Taxonomy" id="3157996"/>
    <lineage>
        <taxon>Bacteria</taxon>
        <taxon>Bacillati</taxon>
        <taxon>Actinomycetota</taxon>
        <taxon>Actinomycetes</taxon>
        <taxon>Kitasatosporales</taxon>
        <taxon>Streptomycetaceae</taxon>
        <taxon>Streptodolium</taxon>
    </lineage>
</organism>
<keyword evidence="2" id="KW-0732">Signal</keyword>
<dbReference type="InterPro" id="IPR036460">
    <property type="entry name" value="Cu_amine_oxidase_C_sf"/>
</dbReference>
<keyword evidence="1" id="KW-0560">Oxidoreductase</keyword>
<reference evidence="4 5" key="1">
    <citation type="submission" date="2024-06" db="EMBL/GenBank/DDBJ databases">
        <title>The Natural Products Discovery Center: Release of the First 8490 Sequenced Strains for Exploring Actinobacteria Biosynthetic Diversity.</title>
        <authorList>
            <person name="Kalkreuter E."/>
            <person name="Kautsar S.A."/>
            <person name="Yang D."/>
            <person name="Bader C.D."/>
            <person name="Teijaro C.N."/>
            <person name="Fluegel L."/>
            <person name="Davis C.M."/>
            <person name="Simpson J.R."/>
            <person name="Lauterbach L."/>
            <person name="Steele A.D."/>
            <person name="Gui C."/>
            <person name="Meng S."/>
            <person name="Li G."/>
            <person name="Viehrig K."/>
            <person name="Ye F."/>
            <person name="Su P."/>
            <person name="Kiefer A.F."/>
            <person name="Nichols A."/>
            <person name="Cepeda A.J."/>
            <person name="Yan W."/>
            <person name="Fan B."/>
            <person name="Jiang Y."/>
            <person name="Adhikari A."/>
            <person name="Zheng C.-J."/>
            <person name="Schuster L."/>
            <person name="Cowan T.M."/>
            <person name="Smanski M.J."/>
            <person name="Chevrette M.G."/>
            <person name="De Carvalho L.P.S."/>
            <person name="Shen B."/>
        </authorList>
    </citation>
    <scope>NUCLEOTIDE SEQUENCE [LARGE SCALE GENOMIC DNA]</scope>
    <source>
        <strain evidence="4 5">NPDC048946</strain>
    </source>
</reference>
<dbReference type="Proteomes" id="UP001551482">
    <property type="component" value="Unassembled WGS sequence"/>
</dbReference>
<keyword evidence="1" id="KW-0801">TPQ</keyword>
<keyword evidence="1" id="KW-0186">Copper</keyword>
<proteinExistence type="inferred from homology"/>
<keyword evidence="1" id="KW-0479">Metal-binding</keyword>
<feature type="chain" id="PRO_5045257020" description="Amine oxidase" evidence="2">
    <location>
        <begin position="33"/>
        <end position="435"/>
    </location>
</feature>
<dbReference type="InterPro" id="IPR000269">
    <property type="entry name" value="Cu_amine_oxidase"/>
</dbReference>
<keyword evidence="5" id="KW-1185">Reference proteome</keyword>
<sequence>MMGRIRRRLTGTVAVLGALALVPTVLSGPALAHDDNRDRFNYCGNNAMVKETLKTGTEWRMCWRVDTKAGLILERVGYKPKGEKYPITVMRSAQLAQLNVPYDSGEHQWNDITSYGFGGYYSHAIAKKECPGGKLEGQWIGKKEDAKKVLCVQKVDSGLAYRSQEQEWMSPDLGDLFTAQGQDLVVYTISKVDWYEYVTEWRFADDGQISARLGATGDLSPEDWTTPDKGWPIGKDATAISGNHFHNATWRVDFDIDGDGGGGGGEKVEQYDTVDTGVRGKRGEVYSTAKTDITKEGSFQNANLRWWRISSQSSKNADGHNRSYELVQNTTNQQYTANAPQSPAVSFTQAKACEKFASFNADPECGAQDIPGYVNGEKLTDPLMWVTVPFHHIPRDEDQSPMPVHWQGFDLLPRDVTAMNPLTPKGRTDNNGQVG</sequence>
<comment type="cofactor">
    <cofactor evidence="1">
        <name>Cu cation</name>
        <dbReference type="ChEBI" id="CHEBI:23378"/>
    </cofactor>
    <text evidence="1">Contains 1 topaquinone per subunit.</text>
</comment>
<dbReference type="InterPro" id="IPR015798">
    <property type="entry name" value="Cu_amine_oxidase_C"/>
</dbReference>
<dbReference type="RefSeq" id="WP_358351706.1">
    <property type="nucleotide sequence ID" value="NZ_JBEZFP010000017.1"/>
</dbReference>
<evidence type="ECO:0000256" key="1">
    <source>
        <dbReference type="RuleBase" id="RU000672"/>
    </source>
</evidence>
<evidence type="ECO:0000259" key="3">
    <source>
        <dbReference type="Pfam" id="PF01179"/>
    </source>
</evidence>
<dbReference type="Gene3D" id="2.70.98.20">
    <property type="entry name" value="Copper amine oxidase, catalytic domain"/>
    <property type="match status" value="1"/>
</dbReference>
<comment type="similarity">
    <text evidence="1">Belongs to the copper/topaquinone oxidase family.</text>
</comment>
<evidence type="ECO:0000313" key="4">
    <source>
        <dbReference type="EMBL" id="MEU8133728.1"/>
    </source>
</evidence>
<dbReference type="EMBL" id="JBEZFP010000017">
    <property type="protein sequence ID" value="MEU8133728.1"/>
    <property type="molecule type" value="Genomic_DNA"/>
</dbReference>
<comment type="PTM">
    <text evidence="1">Topaquinone (TPQ) is generated by copper-dependent autoxidation of a specific tyrosyl residue.</text>
</comment>
<evidence type="ECO:0000313" key="5">
    <source>
        <dbReference type="Proteomes" id="UP001551482"/>
    </source>
</evidence>
<feature type="signal peptide" evidence="2">
    <location>
        <begin position="1"/>
        <end position="32"/>
    </location>
</feature>
<dbReference type="PANTHER" id="PTHR10638">
    <property type="entry name" value="COPPER AMINE OXIDASE"/>
    <property type="match status" value="1"/>
</dbReference>
<dbReference type="SUPFAM" id="SSF49998">
    <property type="entry name" value="Amine oxidase catalytic domain"/>
    <property type="match status" value="1"/>
</dbReference>
<accession>A0ABV3DDA0</accession>
<name>A0ABV3DDA0_9ACTN</name>
<gene>
    <name evidence="4" type="ORF">AB0C36_09490</name>
</gene>
<dbReference type="EC" id="1.4.3.-" evidence="1"/>
<dbReference type="Pfam" id="PF01179">
    <property type="entry name" value="Cu_amine_oxid"/>
    <property type="match status" value="1"/>
</dbReference>
<evidence type="ECO:0000256" key="2">
    <source>
        <dbReference type="SAM" id="SignalP"/>
    </source>
</evidence>
<feature type="domain" description="Copper amine oxidase catalytic" evidence="3">
    <location>
        <begin position="57"/>
        <end position="421"/>
    </location>
</feature>
<dbReference type="PANTHER" id="PTHR10638:SF41">
    <property type="entry name" value="AMINE OXIDASE"/>
    <property type="match status" value="1"/>
</dbReference>